<name>A0AAE1VG08_9SOLA</name>
<gene>
    <name evidence="2" type="ORF">RND71_021324</name>
</gene>
<reference evidence="2" key="1">
    <citation type="submission" date="2023-12" db="EMBL/GenBank/DDBJ databases">
        <title>Genome assembly of Anisodus tanguticus.</title>
        <authorList>
            <person name="Wang Y.-J."/>
        </authorList>
    </citation>
    <scope>NUCLEOTIDE SEQUENCE</scope>
    <source>
        <strain evidence="2">KB-2021</strain>
        <tissue evidence="2">Leaf</tissue>
    </source>
</reference>
<proteinExistence type="predicted"/>
<feature type="compositionally biased region" description="Low complexity" evidence="1">
    <location>
        <begin position="42"/>
        <end position="52"/>
    </location>
</feature>
<comment type="caution">
    <text evidence="2">The sequence shown here is derived from an EMBL/GenBank/DDBJ whole genome shotgun (WGS) entry which is preliminary data.</text>
</comment>
<protein>
    <submittedName>
        <fullName evidence="2">Uncharacterized protein</fullName>
    </submittedName>
</protein>
<dbReference type="EMBL" id="JAVYJV010000011">
    <property type="protein sequence ID" value="KAK4359095.1"/>
    <property type="molecule type" value="Genomic_DNA"/>
</dbReference>
<accession>A0AAE1VG08</accession>
<evidence type="ECO:0000256" key="1">
    <source>
        <dbReference type="SAM" id="MobiDB-lite"/>
    </source>
</evidence>
<keyword evidence="3" id="KW-1185">Reference proteome</keyword>
<feature type="region of interest" description="Disordered" evidence="1">
    <location>
        <begin position="25"/>
        <end position="55"/>
    </location>
</feature>
<dbReference type="Proteomes" id="UP001291623">
    <property type="component" value="Unassembled WGS sequence"/>
</dbReference>
<evidence type="ECO:0000313" key="3">
    <source>
        <dbReference type="Proteomes" id="UP001291623"/>
    </source>
</evidence>
<organism evidence="2 3">
    <name type="scientific">Anisodus tanguticus</name>
    <dbReference type="NCBI Taxonomy" id="243964"/>
    <lineage>
        <taxon>Eukaryota</taxon>
        <taxon>Viridiplantae</taxon>
        <taxon>Streptophyta</taxon>
        <taxon>Embryophyta</taxon>
        <taxon>Tracheophyta</taxon>
        <taxon>Spermatophyta</taxon>
        <taxon>Magnoliopsida</taxon>
        <taxon>eudicotyledons</taxon>
        <taxon>Gunneridae</taxon>
        <taxon>Pentapetalae</taxon>
        <taxon>asterids</taxon>
        <taxon>lamiids</taxon>
        <taxon>Solanales</taxon>
        <taxon>Solanaceae</taxon>
        <taxon>Solanoideae</taxon>
        <taxon>Hyoscyameae</taxon>
        <taxon>Anisodus</taxon>
    </lineage>
</organism>
<dbReference type="AlphaFoldDB" id="A0AAE1VG08"/>
<evidence type="ECO:0000313" key="2">
    <source>
        <dbReference type="EMBL" id="KAK4359095.1"/>
    </source>
</evidence>
<sequence>MDKIVATLEHQAGESLLQAFNSSEKAKQIDLPQTVGQRMSSDHSPTATSSSHKANVEAIDNETRDVFGKSPTDTLFLDKYGKICLCLDEIVCSGLLENIDKRLVRLKPATDF</sequence>